<gene>
    <name evidence="2" type="ORF">CFOL_v3_02982</name>
</gene>
<dbReference type="Gene3D" id="3.30.420.10">
    <property type="entry name" value="Ribonuclease H-like superfamily/Ribonuclease H"/>
    <property type="match status" value="1"/>
</dbReference>
<dbReference type="EMBL" id="BDDD01000113">
    <property type="protein sequence ID" value="GAV59451.1"/>
    <property type="molecule type" value="Genomic_DNA"/>
</dbReference>
<keyword evidence="3" id="KW-1185">Reference proteome</keyword>
<comment type="caution">
    <text evidence="2">The sequence shown here is derived from an EMBL/GenBank/DDBJ whole genome shotgun (WGS) entry which is preliminary data.</text>
</comment>
<dbReference type="Proteomes" id="UP000187406">
    <property type="component" value="Unassembled WGS sequence"/>
</dbReference>
<name>A0A1Q3AUP8_CEPFO</name>
<dbReference type="GO" id="GO:0004523">
    <property type="term" value="F:RNA-DNA hybrid ribonuclease activity"/>
    <property type="evidence" value="ECO:0007669"/>
    <property type="project" value="InterPro"/>
</dbReference>
<dbReference type="InterPro" id="IPR002156">
    <property type="entry name" value="RNaseH_domain"/>
</dbReference>
<organism evidence="2 3">
    <name type="scientific">Cephalotus follicularis</name>
    <name type="common">Albany pitcher plant</name>
    <dbReference type="NCBI Taxonomy" id="3775"/>
    <lineage>
        <taxon>Eukaryota</taxon>
        <taxon>Viridiplantae</taxon>
        <taxon>Streptophyta</taxon>
        <taxon>Embryophyta</taxon>
        <taxon>Tracheophyta</taxon>
        <taxon>Spermatophyta</taxon>
        <taxon>Magnoliopsida</taxon>
        <taxon>eudicotyledons</taxon>
        <taxon>Gunneridae</taxon>
        <taxon>Pentapetalae</taxon>
        <taxon>rosids</taxon>
        <taxon>fabids</taxon>
        <taxon>Oxalidales</taxon>
        <taxon>Cephalotaceae</taxon>
        <taxon>Cephalotus</taxon>
    </lineage>
</organism>
<accession>A0A1Q3AUP8</accession>
<dbReference type="CDD" id="cd09279">
    <property type="entry name" value="RNase_HI_like"/>
    <property type="match status" value="1"/>
</dbReference>
<reference evidence="3" key="1">
    <citation type="submission" date="2016-04" db="EMBL/GenBank/DDBJ databases">
        <title>Cephalotus genome sequencing.</title>
        <authorList>
            <person name="Fukushima K."/>
            <person name="Hasebe M."/>
            <person name="Fang X."/>
        </authorList>
    </citation>
    <scope>NUCLEOTIDE SEQUENCE [LARGE SCALE GENOMIC DNA]</scope>
    <source>
        <strain evidence="3">cv. St1</strain>
    </source>
</reference>
<feature type="domain" description="RNase H type-1" evidence="1">
    <location>
        <begin position="59"/>
        <end position="180"/>
    </location>
</feature>
<dbReference type="InterPro" id="IPR012337">
    <property type="entry name" value="RNaseH-like_sf"/>
</dbReference>
<proteinExistence type="predicted"/>
<dbReference type="Pfam" id="PF13456">
    <property type="entry name" value="RVT_3"/>
    <property type="match status" value="1"/>
</dbReference>
<evidence type="ECO:0000313" key="2">
    <source>
        <dbReference type="EMBL" id="GAV59451.1"/>
    </source>
</evidence>
<dbReference type="OrthoDB" id="1938096at2759"/>
<dbReference type="AlphaFoldDB" id="A0A1Q3AUP8"/>
<evidence type="ECO:0000313" key="3">
    <source>
        <dbReference type="Proteomes" id="UP000187406"/>
    </source>
</evidence>
<dbReference type="PANTHER" id="PTHR48475:SF2">
    <property type="entry name" value="RIBONUCLEASE H"/>
    <property type="match status" value="1"/>
</dbReference>
<dbReference type="InterPro" id="IPR036397">
    <property type="entry name" value="RNaseH_sf"/>
</dbReference>
<dbReference type="SUPFAM" id="SSF53098">
    <property type="entry name" value="Ribonuclease H-like"/>
    <property type="match status" value="1"/>
</dbReference>
<dbReference type="InParanoid" id="A0A1Q3AUP8"/>
<dbReference type="GO" id="GO:0003676">
    <property type="term" value="F:nucleic acid binding"/>
    <property type="evidence" value="ECO:0007669"/>
    <property type="project" value="InterPro"/>
</dbReference>
<evidence type="ECO:0000259" key="1">
    <source>
        <dbReference type="PROSITE" id="PS50879"/>
    </source>
</evidence>
<sequence length="245" mass="27914">MLGRLVKWSIELGKYYVKYEARTVIKSQVLADFMGDNTPTKCMEEDSSENDKGLWKLSVDGSSCVFGSGAELVLTSPDGWTLEYALRFGFKTTNNETEWEALIARLTIAKHLEIQKLQASSDSQVVVGLASGEYEAREDTIAKYLAHFQSLKSAFQVFRFLKVHRAENARADQLSKLATAGELERNQAELVDYLDRPTILEVDMMVIDVQQEPNWMTPFISWLRDGIFSEDPEEARMLVYISNRY</sequence>
<protein>
    <submittedName>
        <fullName evidence="2">RVT_3 domain-containing protein</fullName>
    </submittedName>
</protein>
<dbReference type="PANTHER" id="PTHR48475">
    <property type="entry name" value="RIBONUCLEASE H"/>
    <property type="match status" value="1"/>
</dbReference>
<dbReference type="PROSITE" id="PS50879">
    <property type="entry name" value="RNASE_H_1"/>
    <property type="match status" value="1"/>
</dbReference>